<dbReference type="InterPro" id="IPR019775">
    <property type="entry name" value="WD40_repeat_CS"/>
</dbReference>
<dbReference type="PANTHER" id="PTHR19848:SF8">
    <property type="entry name" value="F-BOX AND WD REPEAT DOMAIN CONTAINING 7"/>
    <property type="match status" value="1"/>
</dbReference>
<dbReference type="SMART" id="SM00320">
    <property type="entry name" value="WD40"/>
    <property type="match status" value="6"/>
</dbReference>
<dbReference type="InterPro" id="IPR001680">
    <property type="entry name" value="WD40_rpt"/>
</dbReference>
<dbReference type="PANTHER" id="PTHR19848">
    <property type="entry name" value="WD40 REPEAT PROTEIN"/>
    <property type="match status" value="1"/>
</dbReference>
<feature type="repeat" description="WD" evidence="3">
    <location>
        <begin position="222"/>
        <end position="263"/>
    </location>
</feature>
<dbReference type="AlphaFoldDB" id="A0A923N7D3"/>
<dbReference type="SUPFAM" id="SSF50998">
    <property type="entry name" value="Quinoprotein alcohol dehydrogenase-like"/>
    <property type="match status" value="1"/>
</dbReference>
<dbReference type="Proteomes" id="UP000603640">
    <property type="component" value="Unassembled WGS sequence"/>
</dbReference>
<keyword evidence="1 3" id="KW-0853">WD repeat</keyword>
<evidence type="ECO:0000313" key="4">
    <source>
        <dbReference type="EMBL" id="MBC5993134.1"/>
    </source>
</evidence>
<proteinExistence type="predicted"/>
<dbReference type="CDD" id="cd00200">
    <property type="entry name" value="WD40"/>
    <property type="match status" value="1"/>
</dbReference>
<evidence type="ECO:0000313" key="5">
    <source>
        <dbReference type="Proteomes" id="UP000603640"/>
    </source>
</evidence>
<dbReference type="EMBL" id="JACRVF010000002">
    <property type="protein sequence ID" value="MBC5993134.1"/>
    <property type="molecule type" value="Genomic_DNA"/>
</dbReference>
<evidence type="ECO:0000256" key="3">
    <source>
        <dbReference type="PROSITE-ProRule" id="PRU00221"/>
    </source>
</evidence>
<dbReference type="PROSITE" id="PS50082">
    <property type="entry name" value="WD_REPEATS_2"/>
    <property type="match status" value="4"/>
</dbReference>
<keyword evidence="5" id="KW-1185">Reference proteome</keyword>
<dbReference type="Pfam" id="PF00400">
    <property type="entry name" value="WD40"/>
    <property type="match status" value="4"/>
</dbReference>
<gene>
    <name evidence="4" type="ORF">H8S84_09845</name>
</gene>
<sequence length="320" mass="35843">MASKIQVQKIATLTGHRDCVYTLEKSSDDNIFFSGAGDGMVVAWDLTQPENGELVAKVTSSIYALRYVPDRNLLLIGQNQEGVQVIDLNNKQILKSVALPKVAIFDIVYTLDKVFVAMGSGAVCVLNGQTFELETIIRKSDQSARSLAYNKYSNELAVGYSDNVVRIFDATSMAVKYELKSHTNSVFTVAYTPDGKLLLTGSRDAHLRVWEVEQQYKERGYLIAHMYTINHIAFSPDGRHFATCSMDKSIKVWDAETFKLLKVIDKVRNASHGTSVNKLFWSAHKNQLVSCSDDRTISVWDINLGSSYEDYTIRDQAKNV</sequence>
<dbReference type="InterPro" id="IPR015943">
    <property type="entry name" value="WD40/YVTN_repeat-like_dom_sf"/>
</dbReference>
<feature type="repeat" description="WD" evidence="3">
    <location>
        <begin position="13"/>
        <end position="46"/>
    </location>
</feature>
<comment type="caution">
    <text evidence="4">The sequence shown here is derived from an EMBL/GenBank/DDBJ whole genome shotgun (WGS) entry which is preliminary data.</text>
</comment>
<reference evidence="4" key="1">
    <citation type="submission" date="2020-08" db="EMBL/GenBank/DDBJ databases">
        <title>Pontibacter sp. SD6 16S ribosomal RNA gene Genome sequencing and assembly.</title>
        <authorList>
            <person name="Kang M."/>
        </authorList>
    </citation>
    <scope>NUCLEOTIDE SEQUENCE</scope>
    <source>
        <strain evidence="4">SD6</strain>
    </source>
</reference>
<protein>
    <submittedName>
        <fullName evidence="4">WD40 repeat domain-containing protein</fullName>
    </submittedName>
</protein>
<dbReference type="PRINTS" id="PR00320">
    <property type="entry name" value="GPROTEINBRPT"/>
</dbReference>
<keyword evidence="2" id="KW-0677">Repeat</keyword>
<feature type="repeat" description="WD" evidence="3">
    <location>
        <begin position="179"/>
        <end position="213"/>
    </location>
</feature>
<dbReference type="Gene3D" id="2.130.10.10">
    <property type="entry name" value="YVTN repeat-like/Quinoprotein amine dehydrogenase"/>
    <property type="match status" value="2"/>
</dbReference>
<dbReference type="RefSeq" id="WP_187067140.1">
    <property type="nucleotide sequence ID" value="NZ_JACRVF010000002.1"/>
</dbReference>
<evidence type="ECO:0000256" key="2">
    <source>
        <dbReference type="ARBA" id="ARBA00022737"/>
    </source>
</evidence>
<dbReference type="PROSITE" id="PS00678">
    <property type="entry name" value="WD_REPEATS_1"/>
    <property type="match status" value="2"/>
</dbReference>
<dbReference type="PROSITE" id="PS50294">
    <property type="entry name" value="WD_REPEATS_REGION"/>
    <property type="match status" value="4"/>
</dbReference>
<name>A0A923N7D3_9BACT</name>
<evidence type="ECO:0000256" key="1">
    <source>
        <dbReference type="ARBA" id="ARBA00022574"/>
    </source>
</evidence>
<accession>A0A923N7D3</accession>
<dbReference type="InterPro" id="IPR020472">
    <property type="entry name" value="WD40_PAC1"/>
</dbReference>
<feature type="repeat" description="WD" evidence="3">
    <location>
        <begin position="269"/>
        <end position="310"/>
    </location>
</feature>
<organism evidence="4 5">
    <name type="scientific">Pontibacter cellulosilyticus</name>
    <dbReference type="NCBI Taxonomy" id="1720253"/>
    <lineage>
        <taxon>Bacteria</taxon>
        <taxon>Pseudomonadati</taxon>
        <taxon>Bacteroidota</taxon>
        <taxon>Cytophagia</taxon>
        <taxon>Cytophagales</taxon>
        <taxon>Hymenobacteraceae</taxon>
        <taxon>Pontibacter</taxon>
    </lineage>
</organism>
<dbReference type="InterPro" id="IPR011047">
    <property type="entry name" value="Quinoprotein_ADH-like_sf"/>
</dbReference>